<dbReference type="KEGG" id="vg:6492597"/>
<dbReference type="OrthoDB" id="26865at10239"/>
<dbReference type="EMBL" id="EU652770">
    <property type="protein sequence ID" value="ACF42032.2"/>
    <property type="molecule type" value="Genomic_DNA"/>
</dbReference>
<name>B4YQG2_9CAUD</name>
<evidence type="ECO:0000313" key="2">
    <source>
        <dbReference type="Proteomes" id="UP000001864"/>
    </source>
</evidence>
<protein>
    <submittedName>
        <fullName evidence="1">Uncharacterized protein</fullName>
    </submittedName>
</protein>
<keyword evidence="2" id="KW-1185">Reference proteome</keyword>
<dbReference type="Pfam" id="PF10911">
    <property type="entry name" value="T7-like_Y65"/>
    <property type="match status" value="1"/>
</dbReference>
<dbReference type="InterPro" id="IPR020121">
    <property type="entry name" value="Phage_T7-like_6.5"/>
</dbReference>
<gene>
    <name evidence="1" type="ORF">MmP1_gp32</name>
</gene>
<organism evidence="1 2">
    <name type="scientific">Morganella phage MmP1</name>
    <dbReference type="NCBI Taxonomy" id="526118"/>
    <lineage>
        <taxon>Viruses</taxon>
        <taxon>Duplodnaviria</taxon>
        <taxon>Heunggongvirae</taxon>
        <taxon>Uroviricota</taxon>
        <taxon>Caudoviricetes</taxon>
        <taxon>Autographivirales</taxon>
        <taxon>Autotranscriptaviridae</taxon>
        <taxon>Studiervirinae</taxon>
        <taxon>Minipunavirus</taxon>
        <taxon>Minipunavirus MmP1</taxon>
    </lineage>
</organism>
<evidence type="ECO:0000313" key="1">
    <source>
        <dbReference type="EMBL" id="ACF42032.2"/>
    </source>
</evidence>
<reference evidence="1 2" key="1">
    <citation type="journal article" date="2010" name="Genomics">
        <title>Identification of lytic bacteriophage MmP1, assigned to a new member of T7-like phages infecting Morganella morganii.</title>
        <authorList>
            <person name="Zhu J."/>
            <person name="Rao X."/>
            <person name="Tan Y."/>
            <person name="Xiong K."/>
            <person name="Hu Z."/>
            <person name="Chen Z."/>
            <person name="Jin X."/>
            <person name="Li S."/>
            <person name="Chen Y."/>
            <person name="Hu F."/>
        </authorList>
    </citation>
    <scope>NUCLEOTIDE SEQUENCE [LARGE SCALE GENOMIC DNA]</scope>
</reference>
<proteinExistence type="predicted"/>
<dbReference type="Proteomes" id="UP000001864">
    <property type="component" value="Segment"/>
</dbReference>
<dbReference type="RefSeq" id="YP_002048653.2">
    <property type="nucleotide sequence ID" value="NC_011085.3"/>
</dbReference>
<accession>B4YQG2</accession>
<sequence>MRYNFSYLSKSGELSAMRKKHSLSEEALLGFIIGLEYAAGVLEEIDNRIQMETDGY</sequence>
<dbReference type="GeneID" id="6492597"/>